<name>A0A838WWJ9_9CYAN</name>
<comment type="caution">
    <text evidence="1">The sequence shown here is derived from an EMBL/GenBank/DDBJ whole genome shotgun (WGS) entry which is preliminary data.</text>
</comment>
<dbReference type="AlphaFoldDB" id="A0A838WWJ9"/>
<feature type="non-terminal residue" evidence="1">
    <location>
        <position position="101"/>
    </location>
</feature>
<sequence>MNVLRGDCITPPTSDRSHLGTFHVQFSFGKTLTVNVFRQRINQLFQGVEDIWRAIALHSRRDLTLHPPWAIALSDYPPVPSQGKILNVLRADRAALLLGDR</sequence>
<organism evidence="1 2">
    <name type="scientific">Cylindrospermopsis raciborskii CS-506_A</name>
    <dbReference type="NCBI Taxonomy" id="2585140"/>
    <lineage>
        <taxon>Bacteria</taxon>
        <taxon>Bacillati</taxon>
        <taxon>Cyanobacteriota</taxon>
        <taxon>Cyanophyceae</taxon>
        <taxon>Nostocales</taxon>
        <taxon>Aphanizomenonaceae</taxon>
        <taxon>Cylindrospermopsis</taxon>
    </lineage>
</organism>
<gene>
    <name evidence="1" type="ORF">FHK98_18210</name>
</gene>
<dbReference type="EMBL" id="VDFG01001184">
    <property type="protein sequence ID" value="MBA4467182.1"/>
    <property type="molecule type" value="Genomic_DNA"/>
</dbReference>
<accession>A0A838WWJ9</accession>
<protein>
    <submittedName>
        <fullName evidence="1">Uncharacterized protein</fullName>
    </submittedName>
</protein>
<evidence type="ECO:0000313" key="2">
    <source>
        <dbReference type="Proteomes" id="UP000538075"/>
    </source>
</evidence>
<evidence type="ECO:0000313" key="1">
    <source>
        <dbReference type="EMBL" id="MBA4467182.1"/>
    </source>
</evidence>
<reference evidence="1 2" key="1">
    <citation type="journal article" date="2020" name="J. Appl. Phycol.">
        <title>Morphological changes and genome evolution in Raphidiopsis raciborskii CS-506 after 23 years in culture.</title>
        <authorList>
            <person name="Willis A."/>
            <person name="Bent S.J."/>
            <person name="Jameson I.D."/>
        </authorList>
    </citation>
    <scope>NUCLEOTIDE SEQUENCE [LARGE SCALE GENOMIC DNA]</scope>
    <source>
        <strain evidence="1 2">CS-506_A</strain>
    </source>
</reference>
<dbReference type="Proteomes" id="UP000538075">
    <property type="component" value="Unassembled WGS sequence"/>
</dbReference>
<proteinExistence type="predicted"/>